<dbReference type="Gene3D" id="2.30.110.20">
    <property type="entry name" value="Hcp1-like"/>
    <property type="match status" value="1"/>
</dbReference>
<reference evidence="2" key="1">
    <citation type="journal article" date="2019" name="Int. J. Syst. Evol. Microbiol.">
        <title>The Global Catalogue of Microorganisms (GCM) 10K type strain sequencing project: providing services to taxonomists for standard genome sequencing and annotation.</title>
        <authorList>
            <consortium name="The Broad Institute Genomics Platform"/>
            <consortium name="The Broad Institute Genome Sequencing Center for Infectious Disease"/>
            <person name="Wu L."/>
            <person name="Ma J."/>
        </authorList>
    </citation>
    <scope>NUCLEOTIDE SEQUENCE [LARGE SCALE GENOMIC DNA]</scope>
    <source>
        <strain evidence="2">KCTC 52168</strain>
    </source>
</reference>
<keyword evidence="2" id="KW-1185">Reference proteome</keyword>
<accession>A0ABV7H4D9</accession>
<sequence length="185" mass="19731">MSVSNIVLAMENLRTNQKLTGDSLLESPHRMLSTAFSSRIPGLAPFIDVIGLRWSAESNSTAVAGSSQRGSESNIIVSPAPLILTKRLDSASAKLAAAMGSGDPHAAILFMMKAGTVPPLPFYGYSMQGVRVTKQEVVIAPGELEAVEQVTLSYDAIGMWFIPQGSDGQPQPQIVANFRFHSASR</sequence>
<proteinExistence type="predicted"/>
<evidence type="ECO:0000313" key="1">
    <source>
        <dbReference type="EMBL" id="MFC3147628.1"/>
    </source>
</evidence>
<evidence type="ECO:0000313" key="2">
    <source>
        <dbReference type="Proteomes" id="UP001595556"/>
    </source>
</evidence>
<dbReference type="Pfam" id="PF05638">
    <property type="entry name" value="T6SS_HCP"/>
    <property type="match status" value="1"/>
</dbReference>
<dbReference type="RefSeq" id="WP_377302886.1">
    <property type="nucleotide sequence ID" value="NZ_CP180191.1"/>
</dbReference>
<gene>
    <name evidence="1" type="ORF">ACFOEN_08235</name>
</gene>
<dbReference type="SUPFAM" id="SSF141452">
    <property type="entry name" value="Hcp1-like"/>
    <property type="match status" value="1"/>
</dbReference>
<dbReference type="EMBL" id="JBHRTI010000004">
    <property type="protein sequence ID" value="MFC3147628.1"/>
    <property type="molecule type" value="Genomic_DNA"/>
</dbReference>
<dbReference type="InterPro" id="IPR036624">
    <property type="entry name" value="Hcp1-lik_sf"/>
</dbReference>
<protein>
    <submittedName>
        <fullName evidence="1">Type VI secretion system tube protein Hcp</fullName>
    </submittedName>
</protein>
<dbReference type="InterPro" id="IPR008514">
    <property type="entry name" value="T6SS_Hcp"/>
</dbReference>
<organism evidence="1 2">
    <name type="scientific">Piscinibacterium candidicorallinum</name>
    <dbReference type="NCBI Taxonomy" id="1793872"/>
    <lineage>
        <taxon>Bacteria</taxon>
        <taxon>Pseudomonadati</taxon>
        <taxon>Pseudomonadota</taxon>
        <taxon>Betaproteobacteria</taxon>
        <taxon>Burkholderiales</taxon>
        <taxon>Piscinibacterium</taxon>
    </lineage>
</organism>
<comment type="caution">
    <text evidence="1">The sequence shown here is derived from an EMBL/GenBank/DDBJ whole genome shotgun (WGS) entry which is preliminary data.</text>
</comment>
<dbReference type="Proteomes" id="UP001595556">
    <property type="component" value="Unassembled WGS sequence"/>
</dbReference>
<name>A0ABV7H4D9_9BURK</name>